<protein>
    <submittedName>
        <fullName evidence="1">D-isomer specific 2-hydroxyacid dehydrogenase</fullName>
    </submittedName>
</protein>
<reference evidence="1 2" key="1">
    <citation type="journal article" date="2020" name="Phytopathology">
        <title>Genome Sequence Resources of Colletotrichum truncatum, C. plurivorum, C. musicola, and C. sojae: Four Species Pathogenic to Soybean (Glycine max).</title>
        <authorList>
            <person name="Rogerio F."/>
            <person name="Boufleur T.R."/>
            <person name="Ciampi-Guillardi M."/>
            <person name="Sukno S.A."/>
            <person name="Thon M.R."/>
            <person name="Massola Junior N.S."/>
            <person name="Baroncelli R."/>
        </authorList>
    </citation>
    <scope>NUCLEOTIDE SEQUENCE [LARGE SCALE GENOMIC DNA]</scope>
    <source>
        <strain evidence="1 2">CMES1059</strain>
    </source>
</reference>
<proteinExistence type="predicted"/>
<evidence type="ECO:0000313" key="2">
    <source>
        <dbReference type="Proteomes" id="UP000805649"/>
    </source>
</evidence>
<organism evidence="1 2">
    <name type="scientific">Colletotrichum truncatum</name>
    <name type="common">Anthracnose fungus</name>
    <name type="synonym">Colletotrichum capsici</name>
    <dbReference type="NCBI Taxonomy" id="5467"/>
    <lineage>
        <taxon>Eukaryota</taxon>
        <taxon>Fungi</taxon>
        <taxon>Dikarya</taxon>
        <taxon>Ascomycota</taxon>
        <taxon>Pezizomycotina</taxon>
        <taxon>Sordariomycetes</taxon>
        <taxon>Hypocreomycetidae</taxon>
        <taxon>Glomerellales</taxon>
        <taxon>Glomerellaceae</taxon>
        <taxon>Colletotrichum</taxon>
        <taxon>Colletotrichum truncatum species complex</taxon>
    </lineage>
</organism>
<dbReference type="EMBL" id="VUJX02000012">
    <property type="protein sequence ID" value="KAL0930108.1"/>
    <property type="molecule type" value="Genomic_DNA"/>
</dbReference>
<keyword evidence="2" id="KW-1185">Reference proteome</keyword>
<name>A0ACC3YE20_COLTU</name>
<sequence length="388" mass="41681">MPYNRSPVAATTRHTTAAVSVAVPANPTKGFNGTNGTNGVHGIGTHAKLKVLQIGGPVKYSLESYNVFSSRFEVIHLSTSERQRPALITGLRDRKWGDFSAIFRPSWGSGGEMGRWDSELISLLPPSCRVFASAGSGFDWADTKLLGERGIIYCNSGPAAADAVADFAVALTVSTFRHLQWCITASPDATTFQDCHGRIAPFSHNLRGRALGIIGFGNIGKQIAQRLGAGFGMIIHYHNLNRKDPATEALYGATFHPTLKSLLSISDCVVLCIPGGQCIITAESLAWFKPGARFVNIARGSLVDEDALADALESGHLSNVALDVHMDEPRPSPRLLKLSGTRATLTCHNAGCTVETHASFEELSMRNIMAVLSGKQSISPVNLHYLKK</sequence>
<evidence type="ECO:0000313" key="1">
    <source>
        <dbReference type="EMBL" id="KAL0930108.1"/>
    </source>
</evidence>
<gene>
    <name evidence="1" type="ORF">CTRU02_214928</name>
</gene>
<comment type="caution">
    <text evidence="1">The sequence shown here is derived from an EMBL/GenBank/DDBJ whole genome shotgun (WGS) entry which is preliminary data.</text>
</comment>
<accession>A0ACC3YE20</accession>
<dbReference type="Proteomes" id="UP000805649">
    <property type="component" value="Unassembled WGS sequence"/>
</dbReference>